<sequence length="288" mass="33266">MLTKYSVVVCNISSSDFENERGSAMMTISMVIYHPDKISLSYCLTSTANAVAEANVDVHLIVIDNSTSLSESIDSMWLRKYWPYSYSFIQSRTNSGFGIAHNLALNNGAKYHLILNPDLEPNRDALVNALYFMTQHPECGLLAPYATWPGGELQRLCKRYPTVFDLFLRGFAPERFKKKFHSRLAHYELADKINSIDVFWDPPIVSGCFMLFRTDVLQQLAGFEPRFFLYFEDFDISLRAGKISRIAYVPQVKVVHRGGNASRKGWRHIWMFGRSMVTFFNIHGWRWW</sequence>
<evidence type="ECO:0000313" key="1">
    <source>
        <dbReference type="EMBL" id="AKN20892.1"/>
    </source>
</evidence>
<dbReference type="Gene3D" id="3.90.550.10">
    <property type="entry name" value="Spore Coat Polysaccharide Biosynthesis Protein SpsA, Chain A"/>
    <property type="match status" value="1"/>
</dbReference>
<dbReference type="PANTHER" id="PTHR43179">
    <property type="entry name" value="RHAMNOSYLTRANSFERASE WBBL"/>
    <property type="match status" value="1"/>
</dbReference>
<dbReference type="SUPFAM" id="SSF53448">
    <property type="entry name" value="Nucleotide-diphospho-sugar transferases"/>
    <property type="match status" value="1"/>
</dbReference>
<dbReference type="InterPro" id="IPR029044">
    <property type="entry name" value="Nucleotide-diphossugar_trans"/>
</dbReference>
<proteinExistence type="predicted"/>
<accession>A0A0H3YID6</accession>
<dbReference type="AlphaFoldDB" id="A0A0H3YID6"/>
<organism evidence="1">
    <name type="scientific">Aeromonas salmonicida</name>
    <dbReference type="NCBI Taxonomy" id="645"/>
    <lineage>
        <taxon>Bacteria</taxon>
        <taxon>Pseudomonadati</taxon>
        <taxon>Pseudomonadota</taxon>
        <taxon>Gammaproteobacteria</taxon>
        <taxon>Aeromonadales</taxon>
        <taxon>Aeromonadaceae</taxon>
        <taxon>Aeromonas</taxon>
    </lineage>
</organism>
<dbReference type="EMBL" id="KR704893">
    <property type="protein sequence ID" value="AKN20892.1"/>
    <property type="molecule type" value="Genomic_DNA"/>
</dbReference>
<dbReference type="PANTHER" id="PTHR43179:SF10">
    <property type="entry name" value="GLYCOSYL TRANSFERASE"/>
    <property type="match status" value="1"/>
</dbReference>
<protein>
    <submittedName>
        <fullName evidence="1">WbbL</fullName>
    </submittedName>
</protein>
<reference evidence="1" key="1">
    <citation type="journal article" date="2015" name="Mar. Drugs">
        <title>Functional Genomics of the Aeromonas salmonicida Lipopolysaccharide O-Antigen and A-Layer from Typical and Atypical Strains.</title>
        <authorList>
            <person name="Merino S."/>
            <person name="de Mendoza E."/>
            <person name="Canals R."/>
            <person name="Tomas J.M."/>
        </authorList>
    </citation>
    <scope>NUCLEOTIDE SEQUENCE</scope>
    <source>
        <strain evidence="1">A450</strain>
    </source>
</reference>
<name>A0A0H3YID6_AERSA</name>